<dbReference type="PROSITE" id="PS50801">
    <property type="entry name" value="STAS"/>
    <property type="match status" value="1"/>
</dbReference>
<gene>
    <name evidence="4" type="ORF">ITX44_14945</name>
</gene>
<dbReference type="InterPro" id="IPR036513">
    <property type="entry name" value="STAS_dom_sf"/>
</dbReference>
<feature type="domain" description="STAS" evidence="3">
    <location>
        <begin position="22"/>
        <end position="128"/>
    </location>
</feature>
<protein>
    <recommendedName>
        <fullName evidence="2">Anti-sigma factor antagonist</fullName>
    </recommendedName>
</protein>
<dbReference type="NCBIfam" id="TIGR00377">
    <property type="entry name" value="ant_ant_sig"/>
    <property type="match status" value="1"/>
</dbReference>
<evidence type="ECO:0000256" key="1">
    <source>
        <dbReference type="ARBA" id="ARBA00009013"/>
    </source>
</evidence>
<dbReference type="PANTHER" id="PTHR33495">
    <property type="entry name" value="ANTI-SIGMA FACTOR ANTAGONIST TM_1081-RELATED-RELATED"/>
    <property type="match status" value="1"/>
</dbReference>
<comment type="similarity">
    <text evidence="1 2">Belongs to the anti-sigma-factor antagonist family.</text>
</comment>
<dbReference type="RefSeq" id="WP_205357694.1">
    <property type="nucleotide sequence ID" value="NZ_JADKYB010000007.1"/>
</dbReference>
<sequence>MHHGDRPEHAHRPGDIIPPPTAFARTYRIRDITVVELTGEIDLGAAPFVVPHLDAAAAWPRVVLDLGPLEFIDCYGLSLLLRGRRRITDRGGEVRMACARPQTRRLLTLTGLDAVFHPVHTLADALEP</sequence>
<comment type="caution">
    <text evidence="4">The sequence shown here is derived from an EMBL/GenBank/DDBJ whole genome shotgun (WGS) entry which is preliminary data.</text>
</comment>
<organism evidence="4 5">
    <name type="scientific">Actinacidiphila acididurans</name>
    <dbReference type="NCBI Taxonomy" id="2784346"/>
    <lineage>
        <taxon>Bacteria</taxon>
        <taxon>Bacillati</taxon>
        <taxon>Actinomycetota</taxon>
        <taxon>Actinomycetes</taxon>
        <taxon>Kitasatosporales</taxon>
        <taxon>Streptomycetaceae</taxon>
        <taxon>Actinacidiphila</taxon>
    </lineage>
</organism>
<dbReference type="PANTHER" id="PTHR33495:SF2">
    <property type="entry name" value="ANTI-SIGMA FACTOR ANTAGONIST TM_1081-RELATED"/>
    <property type="match status" value="1"/>
</dbReference>
<evidence type="ECO:0000259" key="3">
    <source>
        <dbReference type="PROSITE" id="PS50801"/>
    </source>
</evidence>
<dbReference type="EMBL" id="JADKYB010000007">
    <property type="protein sequence ID" value="MBM9505828.1"/>
    <property type="molecule type" value="Genomic_DNA"/>
</dbReference>
<accession>A0ABS2TR76</accession>
<proteinExistence type="inferred from homology"/>
<dbReference type="Proteomes" id="UP000749040">
    <property type="component" value="Unassembled WGS sequence"/>
</dbReference>
<name>A0ABS2TR76_9ACTN</name>
<dbReference type="SUPFAM" id="SSF52091">
    <property type="entry name" value="SpoIIaa-like"/>
    <property type="match status" value="1"/>
</dbReference>
<reference evidence="4 5" key="1">
    <citation type="submission" date="2021-01" db="EMBL/GenBank/DDBJ databases">
        <title>Streptomyces acididurans sp. nov., isolated from a peat swamp forest soil.</title>
        <authorList>
            <person name="Chantavorakit T."/>
            <person name="Duangmal K."/>
        </authorList>
    </citation>
    <scope>NUCLEOTIDE SEQUENCE [LARGE SCALE GENOMIC DNA]</scope>
    <source>
        <strain evidence="4 5">KK5PA1</strain>
    </source>
</reference>
<evidence type="ECO:0000313" key="4">
    <source>
        <dbReference type="EMBL" id="MBM9505828.1"/>
    </source>
</evidence>
<dbReference type="Pfam" id="PF01740">
    <property type="entry name" value="STAS"/>
    <property type="match status" value="1"/>
</dbReference>
<dbReference type="InterPro" id="IPR002645">
    <property type="entry name" value="STAS_dom"/>
</dbReference>
<keyword evidence="5" id="KW-1185">Reference proteome</keyword>
<dbReference type="CDD" id="cd07043">
    <property type="entry name" value="STAS_anti-anti-sigma_factors"/>
    <property type="match status" value="1"/>
</dbReference>
<evidence type="ECO:0000256" key="2">
    <source>
        <dbReference type="RuleBase" id="RU003749"/>
    </source>
</evidence>
<dbReference type="InterPro" id="IPR003658">
    <property type="entry name" value="Anti-sigma_ant"/>
</dbReference>
<evidence type="ECO:0000313" key="5">
    <source>
        <dbReference type="Proteomes" id="UP000749040"/>
    </source>
</evidence>
<dbReference type="Gene3D" id="3.30.750.24">
    <property type="entry name" value="STAS domain"/>
    <property type="match status" value="1"/>
</dbReference>